<evidence type="ECO:0000256" key="3">
    <source>
        <dbReference type="ARBA" id="ARBA00022452"/>
    </source>
</evidence>
<dbReference type="Gene3D" id="2.170.130.10">
    <property type="entry name" value="TonB-dependent receptor, plug domain"/>
    <property type="match status" value="1"/>
</dbReference>
<reference evidence="10" key="1">
    <citation type="journal article" date="2019" name="Int. J. Syst. Evol. Microbiol.">
        <title>The Global Catalogue of Microorganisms (GCM) 10K type strain sequencing project: providing services to taxonomists for standard genome sequencing and annotation.</title>
        <authorList>
            <consortium name="The Broad Institute Genomics Platform"/>
            <consortium name="The Broad Institute Genome Sequencing Center for Infectious Disease"/>
            <person name="Wu L."/>
            <person name="Ma J."/>
        </authorList>
    </citation>
    <scope>NUCLEOTIDE SEQUENCE [LARGE SCALE GENOMIC DNA]</scope>
    <source>
        <strain evidence="10">CCUG 66188</strain>
    </source>
</reference>
<dbReference type="PROSITE" id="PS52016">
    <property type="entry name" value="TONB_DEPENDENT_REC_3"/>
    <property type="match status" value="1"/>
</dbReference>
<organism evidence="9 10">
    <name type="scientific">Dysgonomonas termitidis</name>
    <dbReference type="NCBI Taxonomy" id="1516126"/>
    <lineage>
        <taxon>Bacteria</taxon>
        <taxon>Pseudomonadati</taxon>
        <taxon>Bacteroidota</taxon>
        <taxon>Bacteroidia</taxon>
        <taxon>Bacteroidales</taxon>
        <taxon>Dysgonomonadaceae</taxon>
        <taxon>Dysgonomonas</taxon>
    </lineage>
</organism>
<keyword evidence="4 7" id="KW-0812">Transmembrane</keyword>
<keyword evidence="5 7" id="KW-0472">Membrane</keyword>
<dbReference type="SUPFAM" id="SSF49464">
    <property type="entry name" value="Carboxypeptidase regulatory domain-like"/>
    <property type="match status" value="1"/>
</dbReference>
<feature type="non-terminal residue" evidence="9">
    <location>
        <position position="1"/>
    </location>
</feature>
<comment type="similarity">
    <text evidence="7">Belongs to the TonB-dependent receptor family.</text>
</comment>
<dbReference type="NCBIfam" id="TIGR04057">
    <property type="entry name" value="SusC_RagA_signa"/>
    <property type="match status" value="1"/>
</dbReference>
<evidence type="ECO:0000256" key="5">
    <source>
        <dbReference type="ARBA" id="ARBA00023136"/>
    </source>
</evidence>
<protein>
    <submittedName>
        <fullName evidence="9">TonB-dependent receptor</fullName>
    </submittedName>
</protein>
<evidence type="ECO:0000256" key="1">
    <source>
        <dbReference type="ARBA" id="ARBA00004571"/>
    </source>
</evidence>
<dbReference type="Pfam" id="PF13715">
    <property type="entry name" value="CarbopepD_reg_2"/>
    <property type="match status" value="1"/>
</dbReference>
<dbReference type="SUPFAM" id="SSF56935">
    <property type="entry name" value="Porins"/>
    <property type="match status" value="1"/>
</dbReference>
<evidence type="ECO:0000256" key="4">
    <source>
        <dbReference type="ARBA" id="ARBA00022692"/>
    </source>
</evidence>
<evidence type="ECO:0000256" key="2">
    <source>
        <dbReference type="ARBA" id="ARBA00022448"/>
    </source>
</evidence>
<dbReference type="InterPro" id="IPR036942">
    <property type="entry name" value="Beta-barrel_TonB_sf"/>
</dbReference>
<dbReference type="InterPro" id="IPR012910">
    <property type="entry name" value="Plug_dom"/>
</dbReference>
<dbReference type="RefSeq" id="WP_380002064.1">
    <property type="nucleotide sequence ID" value="NZ_JBHSGN010000191.1"/>
</dbReference>
<dbReference type="Pfam" id="PF07660">
    <property type="entry name" value="STN"/>
    <property type="match status" value="1"/>
</dbReference>
<evidence type="ECO:0000256" key="6">
    <source>
        <dbReference type="ARBA" id="ARBA00023237"/>
    </source>
</evidence>
<keyword evidence="3 7" id="KW-1134">Transmembrane beta strand</keyword>
<evidence type="ECO:0000313" key="9">
    <source>
        <dbReference type="EMBL" id="MFC4677154.1"/>
    </source>
</evidence>
<accession>A0ABV9L3R5</accession>
<comment type="caution">
    <text evidence="9">The sequence shown here is derived from an EMBL/GenBank/DDBJ whole genome shotgun (WGS) entry which is preliminary data.</text>
</comment>
<evidence type="ECO:0000313" key="10">
    <source>
        <dbReference type="Proteomes" id="UP001596023"/>
    </source>
</evidence>
<dbReference type="Pfam" id="PF07715">
    <property type="entry name" value="Plug"/>
    <property type="match status" value="1"/>
</dbReference>
<keyword evidence="9" id="KW-0675">Receptor</keyword>
<dbReference type="InterPro" id="IPR011662">
    <property type="entry name" value="Secretin/TonB_short_N"/>
</dbReference>
<gene>
    <name evidence="9" type="ORF">ACFO6W_26090</name>
</gene>
<evidence type="ECO:0000256" key="7">
    <source>
        <dbReference type="PROSITE-ProRule" id="PRU01360"/>
    </source>
</evidence>
<keyword evidence="2 7" id="KW-0813">Transport</keyword>
<dbReference type="Proteomes" id="UP001596023">
    <property type="component" value="Unassembled WGS sequence"/>
</dbReference>
<name>A0ABV9L3R5_9BACT</name>
<keyword evidence="10" id="KW-1185">Reference proteome</keyword>
<comment type="subcellular location">
    <subcellularLocation>
        <location evidence="1 7">Cell outer membrane</location>
        <topology evidence="1 7">Multi-pass membrane protein</topology>
    </subcellularLocation>
</comment>
<sequence>FLLIAATQASALAQVTVSAKNTKIKQIILQIEKSSGYSFFYSDDYLDLDKTVSVDIKNESIESALSKVFKGTDINFSVGANKQIMLTDAKNKEGEKNAGIPQKKYSGIVKDESGETIIGASITIKGSKTGIITDDDGRFSLEARPGSTLVISYIGFEKQEITTGNQSDLQITLVENSRELDEVVVIGYGTVKKGDLTTAVATISNKEIDQRPIISAAQAMQGKAAGVMVSQPNGSPGSELTVRVRGTTSFNGSNNPLYVVDGVPVDNLKFLSPTDIESMQILKDASSAAIYGSRAANGVVIINTKSGVQNQAKVTLNAQLGVSNLSNEIKSLNAAQYDDLMSELGFATYGSGDVTDWYKEIYSTGYTQNYQVSISNGNDKMKYFLSAGYLDNKGIINSTFYNRYSIRAKVDNQIRKWLTVNTNISYSDYTGNGVATGLPANRGGFVLSAINLPTGAPVWDESMGAYNRNFNGLNLTNPVEAMENGKNNRSKENRLIASGSSLISFLPELTLKTQFTLDRRNGLNTSFRPPVYIEEEPGVHGSRIDYGAGSDTRSVNTLTVLDNVLTYNKSFGKHNVEAMAGTSRTTSDWSQNYVNASHFRNGNIHTLNAANKIAWNNAGSNASQWGIMSYFGRAAYNYESKYLLTANVRKDGSSKLHPDHRWGTFPSFSAAWRISSEKFMEGMTWLDDLKIRGGWGQTGNQSGVGDYAYLQTYNIVRSDWTIEGHSNDLPGITVNNLRNRDLTWETTSQTDIGLDFTVFGNKLTVAMDYYHKRTSDMLMYVSLPAGQAASSIIRNEGVMTNKGFEFSVNSRNLQGAFTWTTDFNMSFNRNRLESLALQQVYYGAYINSEILRDNIVRNEPGRPLGGFYSYICEGVDPQTGELKYKDLDGKEGITPDDRTYIGDPNPDFILGMTNTFSWKGINLSIFMQGSYGNDIYNASKIETESMTTQRNQAATVVNRWKKPGDITKIPKAGTAVTNSSYYVKDGSYLRIKDISLSYNITGKFLKKAGITRLQPYITATNMVTFTKYSGTDPEVNEWGDAGGVQGIDWGTYPYSKTFVFGINVEF</sequence>
<dbReference type="Gene3D" id="2.40.170.20">
    <property type="entry name" value="TonB-dependent receptor, beta-barrel domain"/>
    <property type="match status" value="1"/>
</dbReference>
<evidence type="ECO:0000259" key="8">
    <source>
        <dbReference type="SMART" id="SM00965"/>
    </source>
</evidence>
<dbReference type="SMART" id="SM00965">
    <property type="entry name" value="STN"/>
    <property type="match status" value="1"/>
</dbReference>
<dbReference type="InterPro" id="IPR023996">
    <property type="entry name" value="TonB-dep_OMP_SusC/RagA"/>
</dbReference>
<keyword evidence="6 7" id="KW-0998">Cell outer membrane</keyword>
<dbReference type="NCBIfam" id="TIGR04056">
    <property type="entry name" value="OMP_RagA_SusC"/>
    <property type="match status" value="1"/>
</dbReference>
<dbReference type="InterPro" id="IPR008969">
    <property type="entry name" value="CarboxyPept-like_regulatory"/>
</dbReference>
<dbReference type="Gene3D" id="2.60.40.1120">
    <property type="entry name" value="Carboxypeptidase-like, regulatory domain"/>
    <property type="match status" value="1"/>
</dbReference>
<dbReference type="EMBL" id="JBHSGN010000191">
    <property type="protein sequence ID" value="MFC4677154.1"/>
    <property type="molecule type" value="Genomic_DNA"/>
</dbReference>
<dbReference type="InterPro" id="IPR037066">
    <property type="entry name" value="Plug_dom_sf"/>
</dbReference>
<dbReference type="InterPro" id="IPR039426">
    <property type="entry name" value="TonB-dep_rcpt-like"/>
</dbReference>
<proteinExistence type="inferred from homology"/>
<dbReference type="InterPro" id="IPR023997">
    <property type="entry name" value="TonB-dep_OMP_SusC/RagA_CS"/>
</dbReference>
<feature type="domain" description="Secretin/TonB short N-terminal" evidence="8">
    <location>
        <begin position="37"/>
        <end position="89"/>
    </location>
</feature>